<evidence type="ECO:0000256" key="1">
    <source>
        <dbReference type="ARBA" id="ARBA00004123"/>
    </source>
</evidence>
<organism evidence="3">
    <name type="scientific">Fusarium clavum</name>
    <dbReference type="NCBI Taxonomy" id="2594811"/>
    <lineage>
        <taxon>Eukaryota</taxon>
        <taxon>Fungi</taxon>
        <taxon>Dikarya</taxon>
        <taxon>Ascomycota</taxon>
        <taxon>Pezizomycotina</taxon>
        <taxon>Sordariomycetes</taxon>
        <taxon>Hypocreomycetidae</taxon>
        <taxon>Hypocreales</taxon>
        <taxon>Nectriaceae</taxon>
        <taxon>Fusarium</taxon>
        <taxon>Fusarium incarnatum-equiseti species complex</taxon>
    </lineage>
</organism>
<sequence>MSASHLSQLGNNGSEPLTFQTEAISHIARGIAEIDSGAKTRDDLLLGIILLGMTTSWHDPSSLGLCHFHGARQLFRIWMVQNDMTQLQLPTSYTYRLIVSSMVYWEVMAACLIDQDIDAFSYLDMFSTQPPIFFSYPCPWTGIGTGVLIHLAKCLALVRRSRTRYHTESASSDSTLLDKAFALVQGLETTHIPTVEEIQNTEDLFTPTDHLYKIALCHQLIAKLELYKSFPELHQVFSQSPDRPMQIDHDQQNLQLAIEILKIMETIPENSRTVAIQTLIFISAGSSLGFHSAQAREIVTYWRRFVLNRLYRLYHRLRLQTINQAAAILKEVWLRMDLDCESPIMQVHWMDVMVDSKLETILG</sequence>
<proteinExistence type="predicted"/>
<name>A0A090MI58_9HYPO</name>
<gene>
    <name evidence="3" type="ORF">BN850_0108510</name>
</gene>
<dbReference type="Pfam" id="PF11951">
    <property type="entry name" value="Fungal_trans_2"/>
    <property type="match status" value="1"/>
</dbReference>
<dbReference type="AlphaFoldDB" id="A0A090MI58"/>
<dbReference type="GO" id="GO:0045944">
    <property type="term" value="P:positive regulation of transcription by RNA polymerase II"/>
    <property type="evidence" value="ECO:0007669"/>
    <property type="project" value="TreeGrafter"/>
</dbReference>
<evidence type="ECO:0000256" key="2">
    <source>
        <dbReference type="ARBA" id="ARBA00023242"/>
    </source>
</evidence>
<keyword evidence="2" id="KW-0539">Nucleus</keyword>
<comment type="caution">
    <text evidence="3">The sequence shown here is derived from an EMBL/GenBank/DDBJ whole genome shotgun (WGS) entry which is preliminary data.</text>
</comment>
<dbReference type="GO" id="GO:0005634">
    <property type="term" value="C:nucleus"/>
    <property type="evidence" value="ECO:0007669"/>
    <property type="project" value="UniProtKB-SubCell"/>
</dbReference>
<dbReference type="InterPro" id="IPR021858">
    <property type="entry name" value="Fun_TF"/>
</dbReference>
<evidence type="ECO:0000313" key="3">
    <source>
        <dbReference type="EMBL" id="CEG05330.1"/>
    </source>
</evidence>
<dbReference type="PANTHER" id="PTHR37534:SF11">
    <property type="entry name" value="ZN(II)2CYS6 TRANSCRIPTION FACTOR (EUROFUNG)"/>
    <property type="match status" value="1"/>
</dbReference>
<dbReference type="PANTHER" id="PTHR37534">
    <property type="entry name" value="TRANSCRIPTIONAL ACTIVATOR PROTEIN UGA3"/>
    <property type="match status" value="1"/>
</dbReference>
<accession>A0A090MI58</accession>
<reference evidence="3" key="1">
    <citation type="submission" date="2013-05" db="EMBL/GenBank/DDBJ databases">
        <title>Draft genome sequences of six wheat associated Fusarium spp. isolates.</title>
        <authorList>
            <person name="Moolhuijzen P.M."/>
            <person name="Manners J.M."/>
            <person name="Wilcox S."/>
            <person name="Bellgard M.I."/>
            <person name="Gardiner D.M."/>
        </authorList>
    </citation>
    <scope>NUCLEOTIDE SEQUENCE</scope>
    <source>
        <strain evidence="3">CS3069</strain>
    </source>
</reference>
<dbReference type="GO" id="GO:0000976">
    <property type="term" value="F:transcription cis-regulatory region binding"/>
    <property type="evidence" value="ECO:0007669"/>
    <property type="project" value="TreeGrafter"/>
</dbReference>
<comment type="subcellular location">
    <subcellularLocation>
        <location evidence="1">Nucleus</location>
    </subcellularLocation>
</comment>
<protein>
    <submittedName>
        <fullName evidence="3">WGS project CBMI000000000 data, contig CS3069_c003651</fullName>
    </submittedName>
</protein>
<dbReference type="EMBL" id="CBMI010003649">
    <property type="protein sequence ID" value="CEG05330.1"/>
    <property type="molecule type" value="Genomic_DNA"/>
</dbReference>
<dbReference type="GO" id="GO:0003700">
    <property type="term" value="F:DNA-binding transcription factor activity"/>
    <property type="evidence" value="ECO:0007669"/>
    <property type="project" value="TreeGrafter"/>
</dbReference>